<evidence type="ECO:0000256" key="1">
    <source>
        <dbReference type="SAM" id="Phobius"/>
    </source>
</evidence>
<sequence>MTVSKNVADGLDREAAEAAGVVVAAESGAVFADEGVPHYSLDQAGVGCSALLPRKLLANFERARDGGCHVVHSFLDTIYYLDIMWSVLLISLYTHILISLPRTLRGLV</sequence>
<accession>A0A0B7G1Q1</accession>
<dbReference type="EMBL" id="LN679793">
    <property type="protein sequence ID" value="CEL62423.1"/>
    <property type="molecule type" value="Genomic_DNA"/>
</dbReference>
<evidence type="ECO:0000313" key="3">
    <source>
        <dbReference type="Proteomes" id="UP000059188"/>
    </source>
</evidence>
<keyword evidence="1" id="KW-1133">Transmembrane helix</keyword>
<keyword evidence="1" id="KW-0472">Membrane</keyword>
<evidence type="ECO:0000313" key="2">
    <source>
        <dbReference type="EMBL" id="CEL62423.1"/>
    </source>
</evidence>
<dbReference type="Proteomes" id="UP000059188">
    <property type="component" value="Unassembled WGS sequence"/>
</dbReference>
<dbReference type="AlphaFoldDB" id="A0A0B7G1Q1"/>
<gene>
    <name evidence="2" type="ORF">RSOLAG1IB_12566</name>
</gene>
<keyword evidence="3" id="KW-1185">Reference proteome</keyword>
<name>A0A0B7G1Q1_THACB</name>
<feature type="transmembrane region" description="Helical" evidence="1">
    <location>
        <begin position="78"/>
        <end position="98"/>
    </location>
</feature>
<organism evidence="2 3">
    <name type="scientific">Thanatephorus cucumeris (strain AG1-IB / isolate 7/3/14)</name>
    <name type="common">Lettuce bottom rot fungus</name>
    <name type="synonym">Rhizoctonia solani</name>
    <dbReference type="NCBI Taxonomy" id="1108050"/>
    <lineage>
        <taxon>Eukaryota</taxon>
        <taxon>Fungi</taxon>
        <taxon>Dikarya</taxon>
        <taxon>Basidiomycota</taxon>
        <taxon>Agaricomycotina</taxon>
        <taxon>Agaricomycetes</taxon>
        <taxon>Cantharellales</taxon>
        <taxon>Ceratobasidiaceae</taxon>
        <taxon>Rhizoctonia</taxon>
        <taxon>Rhizoctonia solani AG-1</taxon>
    </lineage>
</organism>
<reference evidence="2 3" key="1">
    <citation type="submission" date="2014-11" db="EMBL/GenBank/DDBJ databases">
        <authorList>
            <person name="Wibberg Daniel"/>
        </authorList>
    </citation>
    <scope>NUCLEOTIDE SEQUENCE [LARGE SCALE GENOMIC DNA]</scope>
    <source>
        <strain evidence="2">Rhizoctonia solani AG1-IB 7/3/14</strain>
    </source>
</reference>
<protein>
    <submittedName>
        <fullName evidence="2">Uncharacterized protein</fullName>
    </submittedName>
</protein>
<proteinExistence type="predicted"/>
<keyword evidence="1" id="KW-0812">Transmembrane</keyword>